<dbReference type="GeneID" id="95524193"/>
<keyword evidence="5" id="KW-0560">Oxidoreductase</keyword>
<evidence type="ECO:0000256" key="2">
    <source>
        <dbReference type="ARBA" id="ARBA00009347"/>
    </source>
</evidence>
<feature type="domain" description="Acyl-CoA dehydrogenase/oxidase C-terminal" evidence="7">
    <location>
        <begin position="232"/>
        <end position="378"/>
    </location>
</feature>
<evidence type="ECO:0000259" key="9">
    <source>
        <dbReference type="Pfam" id="PF02771"/>
    </source>
</evidence>
<evidence type="ECO:0000313" key="10">
    <source>
        <dbReference type="EMBL" id="AXE81843.1"/>
    </source>
</evidence>
<accession>A0A2Z5JNB0</accession>
<dbReference type="Gene3D" id="1.20.140.10">
    <property type="entry name" value="Butyryl-CoA Dehydrogenase, subunit A, domain 3"/>
    <property type="match status" value="1"/>
</dbReference>
<reference evidence="10 11" key="1">
    <citation type="journal article" date="2018" name="Front. Microbiol.">
        <title>Genome Sequencing of Streptomyces atratus SCSIOZH16 and Activation Production of Nocardamine via Metabolic Engineering.</title>
        <authorList>
            <person name="Li Y."/>
            <person name="Zhang C."/>
            <person name="Liu C."/>
            <person name="Ju J."/>
            <person name="Ma J."/>
        </authorList>
    </citation>
    <scope>NUCLEOTIDE SEQUENCE [LARGE SCALE GENOMIC DNA]</scope>
    <source>
        <strain evidence="10 11">SCSIO_ZH16</strain>
    </source>
</reference>
<comment type="cofactor">
    <cofactor evidence="1 5">
        <name>FAD</name>
        <dbReference type="ChEBI" id="CHEBI:57692"/>
    </cofactor>
</comment>
<gene>
    <name evidence="10" type="ORF">C5746_38465</name>
</gene>
<dbReference type="SUPFAM" id="SSF56645">
    <property type="entry name" value="Acyl-CoA dehydrogenase NM domain-like"/>
    <property type="match status" value="1"/>
</dbReference>
<dbReference type="GO" id="GO:0050660">
    <property type="term" value="F:flavin adenine dinucleotide binding"/>
    <property type="evidence" value="ECO:0007669"/>
    <property type="project" value="InterPro"/>
</dbReference>
<dbReference type="InterPro" id="IPR046373">
    <property type="entry name" value="Acyl-CoA_Oxase/DH_mid-dom_sf"/>
</dbReference>
<evidence type="ECO:0000256" key="6">
    <source>
        <dbReference type="SAM" id="MobiDB-lite"/>
    </source>
</evidence>
<evidence type="ECO:0000313" key="11">
    <source>
        <dbReference type="Proteomes" id="UP000252698"/>
    </source>
</evidence>
<dbReference type="InterPro" id="IPR037069">
    <property type="entry name" value="AcylCoA_DH/ox_N_sf"/>
</dbReference>
<dbReference type="InterPro" id="IPR013786">
    <property type="entry name" value="AcylCoA_DH/ox_N"/>
</dbReference>
<dbReference type="Gene3D" id="1.10.540.10">
    <property type="entry name" value="Acyl-CoA dehydrogenase/oxidase, N-terminal domain"/>
    <property type="match status" value="1"/>
</dbReference>
<dbReference type="Pfam" id="PF00441">
    <property type="entry name" value="Acyl-CoA_dh_1"/>
    <property type="match status" value="1"/>
</dbReference>
<feature type="domain" description="Acyl-CoA dehydrogenase/oxidase N-terminal" evidence="9">
    <location>
        <begin position="6"/>
        <end position="119"/>
    </location>
</feature>
<evidence type="ECO:0000256" key="5">
    <source>
        <dbReference type="RuleBase" id="RU362125"/>
    </source>
</evidence>
<dbReference type="Gene3D" id="2.40.110.10">
    <property type="entry name" value="Butyryl-CoA Dehydrogenase, subunit A, domain 2"/>
    <property type="match status" value="1"/>
</dbReference>
<proteinExistence type="inferred from homology"/>
<dbReference type="PROSITE" id="PS00073">
    <property type="entry name" value="ACYL_COA_DH_2"/>
    <property type="match status" value="1"/>
</dbReference>
<dbReference type="PANTHER" id="PTHR43884">
    <property type="entry name" value="ACYL-COA DEHYDROGENASE"/>
    <property type="match status" value="1"/>
</dbReference>
<name>A0A2Z5JNB0_STRAR</name>
<dbReference type="KEGG" id="sata:C5746_38465"/>
<dbReference type="Pfam" id="PF02770">
    <property type="entry name" value="Acyl-CoA_dh_M"/>
    <property type="match status" value="1"/>
</dbReference>
<dbReference type="PANTHER" id="PTHR43884:SF12">
    <property type="entry name" value="ISOVALERYL-COA DEHYDROGENASE, MITOCHONDRIAL-RELATED"/>
    <property type="match status" value="1"/>
</dbReference>
<evidence type="ECO:0000256" key="1">
    <source>
        <dbReference type="ARBA" id="ARBA00001974"/>
    </source>
</evidence>
<evidence type="ECO:0000256" key="3">
    <source>
        <dbReference type="ARBA" id="ARBA00022630"/>
    </source>
</evidence>
<feature type="region of interest" description="Disordered" evidence="6">
    <location>
        <begin position="381"/>
        <end position="407"/>
    </location>
</feature>
<organism evidence="10 11">
    <name type="scientific">Streptomyces atratus</name>
    <dbReference type="NCBI Taxonomy" id="1893"/>
    <lineage>
        <taxon>Bacteria</taxon>
        <taxon>Bacillati</taxon>
        <taxon>Actinomycetota</taxon>
        <taxon>Actinomycetes</taxon>
        <taxon>Kitasatosporales</taxon>
        <taxon>Streptomycetaceae</taxon>
        <taxon>Streptomyces</taxon>
    </lineage>
</organism>
<dbReference type="GO" id="GO:0003995">
    <property type="term" value="F:acyl-CoA dehydrogenase activity"/>
    <property type="evidence" value="ECO:0007669"/>
    <property type="project" value="InterPro"/>
</dbReference>
<evidence type="ECO:0000256" key="4">
    <source>
        <dbReference type="ARBA" id="ARBA00022827"/>
    </source>
</evidence>
<dbReference type="PROSITE" id="PS00072">
    <property type="entry name" value="ACYL_COA_DH_1"/>
    <property type="match status" value="1"/>
</dbReference>
<feature type="domain" description="Acyl-CoA oxidase/dehydrogenase middle" evidence="8">
    <location>
        <begin position="124"/>
        <end position="219"/>
    </location>
</feature>
<dbReference type="InterPro" id="IPR009075">
    <property type="entry name" value="AcylCo_DH/oxidase_C"/>
</dbReference>
<dbReference type="InterPro" id="IPR006089">
    <property type="entry name" value="Acyl-CoA_DH_CS"/>
</dbReference>
<sequence>MNLSPTEEQVALGERLRDVGAAQLGADVEARERTHSLQPGDWERCARAGILALPVPTTYGGLGLDPLSCAVGMEGLGHGCRDNGLLLSLGAHIWAVEIPILEFGTEEQKERYLPALCDGRMVGAHALTEQEAGSDAMALTAQARRCGDGYVLNGTKRFVTNAPIADVTLVYATVNPALGFTGVTAFLVDRDTEGLTVESRFEKTGMRTAPWGEITLRDCRVPAGARLGAEKQGSRILARAMAWERSLILAPLLGTMRRQIEQCVQYARSRNQFGKNIGRFESVAHRIVDMQLRLEAARLLTHQAAWKLGLQDASYAPEAAKLTTSEAAVATFLDAMQVYGGLGYTTDTDIERNLRDALGTRISSGTSDLQRVLMAEKMGITARARRTPPPRPTAVAQRGGERHADAR</sequence>
<dbReference type="SUPFAM" id="SSF47203">
    <property type="entry name" value="Acyl-CoA dehydrogenase C-terminal domain-like"/>
    <property type="match status" value="1"/>
</dbReference>
<keyword evidence="4 5" id="KW-0274">FAD</keyword>
<dbReference type="Pfam" id="PF02771">
    <property type="entry name" value="Acyl-CoA_dh_N"/>
    <property type="match status" value="1"/>
</dbReference>
<dbReference type="InterPro" id="IPR009100">
    <property type="entry name" value="AcylCoA_DH/oxidase_NM_dom_sf"/>
</dbReference>
<dbReference type="EMBL" id="CP027306">
    <property type="protein sequence ID" value="AXE81843.1"/>
    <property type="molecule type" value="Genomic_DNA"/>
</dbReference>
<dbReference type="Proteomes" id="UP000252698">
    <property type="component" value="Chromosome"/>
</dbReference>
<evidence type="ECO:0000259" key="7">
    <source>
        <dbReference type="Pfam" id="PF00441"/>
    </source>
</evidence>
<comment type="similarity">
    <text evidence="2 5">Belongs to the acyl-CoA dehydrogenase family.</text>
</comment>
<dbReference type="RefSeq" id="WP_114248247.1">
    <property type="nucleotide sequence ID" value="NZ_CP027306.1"/>
</dbReference>
<dbReference type="AlphaFoldDB" id="A0A2Z5JNB0"/>
<dbReference type="InterPro" id="IPR006091">
    <property type="entry name" value="Acyl-CoA_Oxase/DH_mid-dom"/>
</dbReference>
<evidence type="ECO:0000259" key="8">
    <source>
        <dbReference type="Pfam" id="PF02770"/>
    </source>
</evidence>
<protein>
    <submittedName>
        <fullName evidence="10">Acyl-CoA dehydrogenase</fullName>
    </submittedName>
</protein>
<keyword evidence="3 5" id="KW-0285">Flavoprotein</keyword>
<dbReference type="InterPro" id="IPR036250">
    <property type="entry name" value="AcylCo_DH-like_C"/>
</dbReference>